<dbReference type="Gene3D" id="2.70.98.10">
    <property type="match status" value="1"/>
</dbReference>
<name>A0A1I3GWX9_9PLAN</name>
<accession>A0A1I3GWX9</accession>
<evidence type="ECO:0000313" key="1">
    <source>
        <dbReference type="EMBL" id="SFI27913.1"/>
    </source>
</evidence>
<dbReference type="CDD" id="cd01081">
    <property type="entry name" value="Aldose_epim"/>
    <property type="match status" value="1"/>
</dbReference>
<evidence type="ECO:0000313" key="2">
    <source>
        <dbReference type="Proteomes" id="UP000199518"/>
    </source>
</evidence>
<dbReference type="STRING" id="1576369.SAMN05421753_107159"/>
<dbReference type="GO" id="GO:0005975">
    <property type="term" value="P:carbohydrate metabolic process"/>
    <property type="evidence" value="ECO:0007669"/>
    <property type="project" value="InterPro"/>
</dbReference>
<dbReference type="Proteomes" id="UP000199518">
    <property type="component" value="Unassembled WGS sequence"/>
</dbReference>
<keyword evidence="2" id="KW-1185">Reference proteome</keyword>
<dbReference type="Pfam" id="PF01263">
    <property type="entry name" value="Aldose_epim"/>
    <property type="match status" value="1"/>
</dbReference>
<dbReference type="SUPFAM" id="SSF74650">
    <property type="entry name" value="Galactose mutarotase-like"/>
    <property type="match status" value="1"/>
</dbReference>
<proteinExistence type="predicted"/>
<dbReference type="InterPro" id="IPR008183">
    <property type="entry name" value="Aldose_1/G6P_1-epimerase"/>
</dbReference>
<organism evidence="1 2">
    <name type="scientific">Planctomicrobium piriforme</name>
    <dbReference type="NCBI Taxonomy" id="1576369"/>
    <lineage>
        <taxon>Bacteria</taxon>
        <taxon>Pseudomonadati</taxon>
        <taxon>Planctomycetota</taxon>
        <taxon>Planctomycetia</taxon>
        <taxon>Planctomycetales</taxon>
        <taxon>Planctomycetaceae</taxon>
        <taxon>Planctomicrobium</taxon>
    </lineage>
</organism>
<dbReference type="AlphaFoldDB" id="A0A1I3GWX9"/>
<protein>
    <submittedName>
        <fullName evidence="1">Aldose 1-epimerase</fullName>
    </submittedName>
</protein>
<dbReference type="EMBL" id="FOQD01000007">
    <property type="protein sequence ID" value="SFI27913.1"/>
    <property type="molecule type" value="Genomic_DNA"/>
</dbReference>
<dbReference type="GO" id="GO:0030246">
    <property type="term" value="F:carbohydrate binding"/>
    <property type="evidence" value="ECO:0007669"/>
    <property type="project" value="InterPro"/>
</dbReference>
<reference evidence="2" key="1">
    <citation type="submission" date="2016-10" db="EMBL/GenBank/DDBJ databases">
        <authorList>
            <person name="Varghese N."/>
            <person name="Submissions S."/>
        </authorList>
    </citation>
    <scope>NUCLEOTIDE SEQUENCE [LARGE SCALE GENOMIC DNA]</scope>
    <source>
        <strain evidence="2">DSM 26348</strain>
    </source>
</reference>
<dbReference type="GO" id="GO:0016853">
    <property type="term" value="F:isomerase activity"/>
    <property type="evidence" value="ECO:0007669"/>
    <property type="project" value="InterPro"/>
</dbReference>
<gene>
    <name evidence="1" type="ORF">SAMN05421753_107159</name>
</gene>
<dbReference type="InterPro" id="IPR011013">
    <property type="entry name" value="Gal_mutarotase_sf_dom"/>
</dbReference>
<sequence length="319" mass="35480">MATSIRIHDSASGATALVAPELGFNCYAFSTKIHGKTVQIIDAPEDVLTGTHRPSGFGIPILFPFPNRIRDGKFTWDGNNYAVPLSPGKPNAIHGFCYDRPWRVIEKKKDTVTGQFQLSVDDPERRGCWPADFILDVRYRVAESRLECQFRITNPDKKPLPWGLGTHAYFRIPFGAASKPEQCLFSVPVSEQWELQDYLPTGRRLPVENKAPLRTGVRFGTQAFDDVFTGWATDGGTLRSSIIDEQAGIELTQICDSQYFREAVVFTPLGRNAVCMEPYTCVTDVINLEQRDVNAGLQVLAPGQVIQTWAAMQVSPVLA</sequence>
<dbReference type="InterPro" id="IPR014718">
    <property type="entry name" value="GH-type_carb-bd"/>
</dbReference>
<dbReference type="OrthoDB" id="9795355at2"/>
<dbReference type="RefSeq" id="WP_092050010.1">
    <property type="nucleotide sequence ID" value="NZ_FOQD01000007.1"/>
</dbReference>